<dbReference type="Proteomes" id="UP000285376">
    <property type="component" value="Unassembled WGS sequence"/>
</dbReference>
<feature type="signal peptide" evidence="2">
    <location>
        <begin position="1"/>
        <end position="29"/>
    </location>
</feature>
<accession>A0A417Z7R0</accession>
<feature type="chain" id="PRO_5019529046" description="Lipoprotein" evidence="2">
    <location>
        <begin position="30"/>
        <end position="258"/>
    </location>
</feature>
<feature type="region of interest" description="Disordered" evidence="1">
    <location>
        <begin position="219"/>
        <end position="258"/>
    </location>
</feature>
<proteinExistence type="predicted"/>
<dbReference type="PROSITE" id="PS51257">
    <property type="entry name" value="PROKAR_LIPOPROTEIN"/>
    <property type="match status" value="1"/>
</dbReference>
<evidence type="ECO:0000256" key="2">
    <source>
        <dbReference type="SAM" id="SignalP"/>
    </source>
</evidence>
<evidence type="ECO:0000313" key="4">
    <source>
        <dbReference type="Proteomes" id="UP000285376"/>
    </source>
</evidence>
<keyword evidence="2" id="KW-0732">Signal</keyword>
<reference evidence="3 4" key="1">
    <citation type="submission" date="2018-08" db="EMBL/GenBank/DDBJ databases">
        <title>Whole genome sequence analysis of Dermacoccus abyssi bacteria isolated from Deep Mariana trench Micromonospora spp reveals genes involved in the environmental adaptation and production of secondary metabolites.</title>
        <authorList>
            <person name="Abdel-Mageed W.M."/>
            <person name="Lehri B."/>
            <person name="Nouioui I."/>
            <person name="Goodfellow I."/>
            <person name="Jaspars M."/>
            <person name="Karlyshev A."/>
        </authorList>
    </citation>
    <scope>NUCLEOTIDE SEQUENCE [LARGE SCALE GENOMIC DNA]</scope>
    <source>
        <strain evidence="3 4">MT1.1</strain>
    </source>
</reference>
<evidence type="ECO:0000256" key="1">
    <source>
        <dbReference type="SAM" id="MobiDB-lite"/>
    </source>
</evidence>
<gene>
    <name evidence="3" type="ORF">D1832_05450</name>
</gene>
<dbReference type="EMBL" id="QWLM01000004">
    <property type="protein sequence ID" value="RHW46675.1"/>
    <property type="molecule type" value="Genomic_DNA"/>
</dbReference>
<name>A0A417Z7R0_9MICO</name>
<evidence type="ECO:0000313" key="3">
    <source>
        <dbReference type="EMBL" id="RHW46675.1"/>
    </source>
</evidence>
<protein>
    <recommendedName>
        <fullName evidence="5">Lipoprotein</fullName>
    </recommendedName>
</protein>
<organism evidence="3 4">
    <name type="scientific">Dermacoccus abyssi</name>
    <dbReference type="NCBI Taxonomy" id="322596"/>
    <lineage>
        <taxon>Bacteria</taxon>
        <taxon>Bacillati</taxon>
        <taxon>Actinomycetota</taxon>
        <taxon>Actinomycetes</taxon>
        <taxon>Micrococcales</taxon>
        <taxon>Dermacoccaceae</taxon>
        <taxon>Dermacoccus</taxon>
    </lineage>
</organism>
<sequence length="258" mass="27487">MTLRTTAAATLTTGAALLALSACGGTPSAADLTKDAKSSSTSAKSTSVDIVGSVNGTRTTFSAYGATNGSNQKQIQTQGKASSEGLVIGKQAYLKANTDFWQQIGANATDAKKLNGKWWKGAANDPASNPALDVKQMLTEFFESEDGKKLASKDAKVAETKTAGKDTYTISASDAKDAVKLVVTRDDKPQVVKIENYSSKLTNTKANYTFSKWNSVETYKAPRERSRSRPCWAASPVPAHRVPRASEARDTSHPQVRT</sequence>
<dbReference type="AlphaFoldDB" id="A0A417Z7R0"/>
<evidence type="ECO:0008006" key="5">
    <source>
        <dbReference type="Google" id="ProtNLM"/>
    </source>
</evidence>
<comment type="caution">
    <text evidence="3">The sequence shown here is derived from an EMBL/GenBank/DDBJ whole genome shotgun (WGS) entry which is preliminary data.</text>
</comment>
<dbReference type="RefSeq" id="WP_118912948.1">
    <property type="nucleotide sequence ID" value="NZ_QWLM01000004.1"/>
</dbReference>